<evidence type="ECO:0000313" key="2">
    <source>
        <dbReference type="Proteomes" id="UP000831701"/>
    </source>
</evidence>
<name>A0ACB8WIZ5_9TELE</name>
<evidence type="ECO:0000313" key="1">
    <source>
        <dbReference type="EMBL" id="KAI3367438.1"/>
    </source>
</evidence>
<gene>
    <name evidence="1" type="ORF">L3Q82_026291</name>
</gene>
<comment type="caution">
    <text evidence="1">The sequence shown here is derived from an EMBL/GenBank/DDBJ whole genome shotgun (WGS) entry which is preliminary data.</text>
</comment>
<reference evidence="1" key="1">
    <citation type="submission" date="2022-04" db="EMBL/GenBank/DDBJ databases">
        <title>Jade perch genome.</title>
        <authorList>
            <person name="Chao B."/>
        </authorList>
    </citation>
    <scope>NUCLEOTIDE SEQUENCE</scope>
    <source>
        <strain evidence="1">CB-2022</strain>
    </source>
</reference>
<organism evidence="1 2">
    <name type="scientific">Scortum barcoo</name>
    <name type="common">barcoo grunter</name>
    <dbReference type="NCBI Taxonomy" id="214431"/>
    <lineage>
        <taxon>Eukaryota</taxon>
        <taxon>Metazoa</taxon>
        <taxon>Chordata</taxon>
        <taxon>Craniata</taxon>
        <taxon>Vertebrata</taxon>
        <taxon>Euteleostomi</taxon>
        <taxon>Actinopterygii</taxon>
        <taxon>Neopterygii</taxon>
        <taxon>Teleostei</taxon>
        <taxon>Neoteleostei</taxon>
        <taxon>Acanthomorphata</taxon>
        <taxon>Eupercaria</taxon>
        <taxon>Centrarchiformes</taxon>
        <taxon>Terapontoidei</taxon>
        <taxon>Terapontidae</taxon>
        <taxon>Scortum</taxon>
    </lineage>
</organism>
<dbReference type="EMBL" id="CM041539">
    <property type="protein sequence ID" value="KAI3367438.1"/>
    <property type="molecule type" value="Genomic_DNA"/>
</dbReference>
<protein>
    <submittedName>
        <fullName evidence="1">Uncharacterized protein</fullName>
    </submittedName>
</protein>
<accession>A0ACB8WIZ5</accession>
<feature type="non-terminal residue" evidence="1">
    <location>
        <position position="1"/>
    </location>
</feature>
<sequence length="1385" mass="147915">SHTILLVQPTKRPEGRTYADYESVNECMEGVCKMYEEHLKRMNPNSPSITYDISQLFDFIDDLADLSCLVYRADTQTYQPYNKDWIKEKIYVLLRRQAQQAGNDPQALNDFLHGTNELQTEDLLINSSSGEPSLFTDAPSPVSLLGDGRDSPDTPPPGCVDLSFLEEALLSSPEGGEDPQVVQGGTPVEAGFEAKKGEAEEAEEAEVACDILQQSLQEAEITEQTMALEAGLAQPGDSLSLYSPAPLLSPPTVPFVPKSVTLPVTPALPRDTQAAVEPPQPSLLAVGPGCPSLKPAAPPQLMGLLPGNVFPAASPETSFSLSPAQGSSMIIHKAVPSVTSRPLITPTLRAAAAPGIVLQRAPLPIQPKLPISIQPRLVQISPKPSGQKHTPGLTFVPGTASPNILLSQPPGQKPAAPPPQPTQQLHKPVSLQLVNQGGSFVLQPQGLFQGQNQFLLPGQCPVTISQPANAARPLLTTSHQGPAVHSLTPSAGQLVDGSQILTVPQRQLNFGPVFTTPTGQLALRQATVLSGPLQLQSAPPTVFQMPAQLAGTYTPGGQGQRATLVHSPALGNHITLINSSGVLPPDLTSISIVNGPSVVQGLPFAAQAPAPQTGVTEGQLSLQQASVVLLPERAIQEERTGSEETFHQLPQPYGHVLQHVSVQPSSAGLQSSPPPVVTVLQPPPEPPLAPDPAVEIPKLLMPPADMNQAVEEATHSMSQNEAFMQHLQQQQALSSPVTSELLVGAMPVVPMESLASPVPSERETQPQTHPASGQDACSVMSDRCVEASPLHSDPEETPLISPPVQDVERPAPASFSPPAGPQITLPGPETSTPQDQVQVQYQVPHQLQVSQALFTPNQVQILSPVSQPPPQIQASAPQVQVQVQSSVPQSQSSVDTSVHSSPLHVNVSVPQQQPDPAAAGLSKGGDDSAVQQHTQNKPTAALVVESKEFTLGVHPPSPAAQGVQVHGPPAPREGAPIQTGQQTSNKLARPPEQQREERLTPAMRRQRFQQRIRSDHAEVQTPFTGPAFNTLKDAVRRLLPYHTCAGHLPTQDDFNLVDQEFDSVSGFLLKRTKDMVNKYRQLLVREAQQESPSAEMVMLERLFLQAERCALAEDRRRVRRDPESFMMALASSVSSPRGAHSSGPSHPCSSGSPSPPPAWTRLSDRPPGLKTYRSSSRGALRLTIKQESGSRKVVHNSAPRPQAILGALTPGVRLPARWSTTRPDPGLKRDMGQLTNGGGAVNERHPQAPNGASQRPKHDEEISNGPLPCNPAEDVPQAVPDSKIKAPNPPPVSEPQAGRLDLPQRDVSAPKLKCYRLDASPRLEQQFSPPPPPLQEDNMLSEHLQSAIDSILELQRLQGPSAAPTRATPGPSLDQAVTSILEGHL</sequence>
<dbReference type="Proteomes" id="UP000831701">
    <property type="component" value="Chromosome 9"/>
</dbReference>
<proteinExistence type="predicted"/>
<keyword evidence="2" id="KW-1185">Reference proteome</keyword>